<evidence type="ECO:0000313" key="3">
    <source>
        <dbReference type="Proteomes" id="UP000244073"/>
    </source>
</evidence>
<feature type="region of interest" description="Disordered" evidence="1">
    <location>
        <begin position="1"/>
        <end position="26"/>
    </location>
</feature>
<organism evidence="2 3">
    <name type="scientific">Aspergillus ochraceoroseus IBT 24754</name>
    <dbReference type="NCBI Taxonomy" id="1392256"/>
    <lineage>
        <taxon>Eukaryota</taxon>
        <taxon>Fungi</taxon>
        <taxon>Dikarya</taxon>
        <taxon>Ascomycota</taxon>
        <taxon>Pezizomycotina</taxon>
        <taxon>Eurotiomycetes</taxon>
        <taxon>Eurotiomycetidae</taxon>
        <taxon>Eurotiales</taxon>
        <taxon>Aspergillaceae</taxon>
        <taxon>Aspergillus</taxon>
        <taxon>Aspergillus subgen. Nidulantes</taxon>
    </lineage>
</organism>
<evidence type="ECO:0000256" key="1">
    <source>
        <dbReference type="SAM" id="MobiDB-lite"/>
    </source>
</evidence>
<dbReference type="SUPFAM" id="SSF55418">
    <property type="entry name" value="eIF4e-like"/>
    <property type="match status" value="1"/>
</dbReference>
<accession>A0A2T5LMK1</accession>
<comment type="caution">
    <text evidence="2">The sequence shown here is derived from an EMBL/GenBank/DDBJ whole genome shotgun (WGS) entry which is preliminary data.</text>
</comment>
<dbReference type="InterPro" id="IPR015034">
    <property type="entry name" value="Bles03"/>
</dbReference>
<dbReference type="GeneID" id="63814836"/>
<dbReference type="Pfam" id="PF08939">
    <property type="entry name" value="Bles03"/>
    <property type="match status" value="2"/>
</dbReference>
<dbReference type="Gene3D" id="3.30.760.10">
    <property type="entry name" value="RNA Cap, Translation Initiation Factor Eif4e"/>
    <property type="match status" value="1"/>
</dbReference>
<dbReference type="AlphaFoldDB" id="A0A2T5LMK1"/>
<sequence length="201" mass="21926">MSYTPMEIHPPRALPPNRPARDESSRDFLARVPPSSTKVDAIGQWISITNPSSPKIEDDVPSLLAQGTSGLRQFANETAQLTLHRDHSGATAVVTGKSIFFIRPGRVDYYWGIIAAATMRGELGFGAKVAADEWARPHSLDCGLYARLRGCGGRKAGAHEAEGAGPGNTGTEADFFPSLMRCRLVCSRAPMFFFFRWQSTL</sequence>
<dbReference type="OrthoDB" id="10067381at2759"/>
<reference evidence="2 3" key="1">
    <citation type="journal article" date="2018" name="Proc. Natl. Acad. Sci. U.S.A.">
        <title>Linking secondary metabolites to gene clusters through genome sequencing of six diverse Aspergillus species.</title>
        <authorList>
            <person name="Kaerboelling I."/>
            <person name="Vesth T.C."/>
            <person name="Frisvad J.C."/>
            <person name="Nybo J.L."/>
            <person name="Theobald S."/>
            <person name="Kuo A."/>
            <person name="Bowyer P."/>
            <person name="Matsuda Y."/>
            <person name="Mondo S."/>
            <person name="Lyhne E.K."/>
            <person name="Kogle M.E."/>
            <person name="Clum A."/>
            <person name="Lipzen A."/>
            <person name="Salamov A."/>
            <person name="Ngan C.Y."/>
            <person name="Daum C."/>
            <person name="Chiniquy J."/>
            <person name="Barry K."/>
            <person name="LaButti K."/>
            <person name="Haridas S."/>
            <person name="Simmons B.A."/>
            <person name="Magnuson J.K."/>
            <person name="Mortensen U.H."/>
            <person name="Larsen T.O."/>
            <person name="Grigoriev I.V."/>
            <person name="Baker S.E."/>
            <person name="Andersen M.R."/>
        </authorList>
    </citation>
    <scope>NUCLEOTIDE SEQUENCE [LARGE SCALE GENOMIC DNA]</scope>
    <source>
        <strain evidence="2 3">IBT 24754</strain>
    </source>
</reference>
<dbReference type="EMBL" id="MSFN02000010">
    <property type="protein sequence ID" value="PTU17497.1"/>
    <property type="molecule type" value="Genomic_DNA"/>
</dbReference>
<dbReference type="Proteomes" id="UP000244073">
    <property type="component" value="Unassembled WGS sequence"/>
</dbReference>
<protein>
    <submittedName>
        <fullName evidence="2">Uncharacterized protein</fullName>
    </submittedName>
</protein>
<dbReference type="RefSeq" id="XP_040748889.1">
    <property type="nucleotide sequence ID" value="XM_040897954.1"/>
</dbReference>
<proteinExistence type="predicted"/>
<evidence type="ECO:0000313" key="2">
    <source>
        <dbReference type="EMBL" id="PTU17497.1"/>
    </source>
</evidence>
<dbReference type="InterPro" id="IPR023398">
    <property type="entry name" value="TIF_eIF4e-like"/>
</dbReference>
<name>A0A2T5LMK1_9EURO</name>
<gene>
    <name evidence="2" type="ORF">P175DRAFT_0504790</name>
</gene>
<dbReference type="VEuPathDB" id="FungiDB:P175DRAFT_0504790"/>